<evidence type="ECO:0000256" key="1">
    <source>
        <dbReference type="SAM" id="MobiDB-lite"/>
    </source>
</evidence>
<protein>
    <submittedName>
        <fullName evidence="3">Uncharacterized protein</fullName>
    </submittedName>
</protein>
<organism evidence="3 4">
    <name type="scientific">Prosthecodimorpha staleyi</name>
    <dbReference type="NCBI Taxonomy" id="2840188"/>
    <lineage>
        <taxon>Bacteria</taxon>
        <taxon>Pseudomonadati</taxon>
        <taxon>Pseudomonadota</taxon>
        <taxon>Alphaproteobacteria</taxon>
        <taxon>Hyphomicrobiales</taxon>
        <taxon>Ancalomicrobiaceae</taxon>
        <taxon>Prosthecodimorpha</taxon>
    </lineage>
</organism>
<keyword evidence="2" id="KW-0472">Membrane</keyword>
<comment type="caution">
    <text evidence="3">The sequence shown here is derived from an EMBL/GenBank/DDBJ whole genome shotgun (WGS) entry which is preliminary data.</text>
</comment>
<keyword evidence="2" id="KW-1133">Transmembrane helix</keyword>
<dbReference type="RefSeq" id="WP_261967462.1">
    <property type="nucleotide sequence ID" value="NZ_JAHHZF010000002.1"/>
</dbReference>
<gene>
    <name evidence="3" type="ORF">KL771_05095</name>
</gene>
<sequence length="125" mass="13847">MSNVTRLPFERGPDEGNGGGSSGGPQDPMLEKRIENLEVEVREIRNTTSRLEILLTEIRANLANVATRDDIQNIRTDTAKSREDLARIQGRLENMPSVWQMITVILGSQIALAGLLFTAIKFGIK</sequence>
<evidence type="ECO:0000313" key="3">
    <source>
        <dbReference type="EMBL" id="MBT9288812.1"/>
    </source>
</evidence>
<name>A0A947GBL5_9HYPH</name>
<dbReference type="EMBL" id="JAHHZF010000002">
    <property type="protein sequence ID" value="MBT9288812.1"/>
    <property type="molecule type" value="Genomic_DNA"/>
</dbReference>
<evidence type="ECO:0000256" key="2">
    <source>
        <dbReference type="SAM" id="Phobius"/>
    </source>
</evidence>
<evidence type="ECO:0000313" key="4">
    <source>
        <dbReference type="Proteomes" id="UP000766595"/>
    </source>
</evidence>
<feature type="transmembrane region" description="Helical" evidence="2">
    <location>
        <begin position="98"/>
        <end position="120"/>
    </location>
</feature>
<dbReference type="AlphaFoldDB" id="A0A947GBL5"/>
<dbReference type="Proteomes" id="UP000766595">
    <property type="component" value="Unassembled WGS sequence"/>
</dbReference>
<accession>A0A947GBL5</accession>
<feature type="region of interest" description="Disordered" evidence="1">
    <location>
        <begin position="1"/>
        <end position="29"/>
    </location>
</feature>
<keyword evidence="4" id="KW-1185">Reference proteome</keyword>
<proteinExistence type="predicted"/>
<keyword evidence="2" id="KW-0812">Transmembrane</keyword>
<reference evidence="3 4" key="1">
    <citation type="submission" date="2021-06" db="EMBL/GenBank/DDBJ databases">
        <authorList>
            <person name="Grouzdev D.S."/>
            <person name="Koziaeva V."/>
        </authorList>
    </citation>
    <scope>NUCLEOTIDE SEQUENCE [LARGE SCALE GENOMIC DNA]</scope>
    <source>
        <strain evidence="3 4">22</strain>
    </source>
</reference>